<organism evidence="2 3">
    <name type="scientific">Streptomyces thermogriseus</name>
    <dbReference type="NCBI Taxonomy" id="75292"/>
    <lineage>
        <taxon>Bacteria</taxon>
        <taxon>Bacillati</taxon>
        <taxon>Actinomycetota</taxon>
        <taxon>Actinomycetes</taxon>
        <taxon>Kitasatosporales</taxon>
        <taxon>Streptomycetaceae</taxon>
        <taxon>Streptomyces</taxon>
    </lineage>
</organism>
<evidence type="ECO:0000256" key="1">
    <source>
        <dbReference type="SAM" id="MobiDB-lite"/>
    </source>
</evidence>
<name>A0ABP4DSJ6_9ACTN</name>
<sequence>MRRGLLCDRAESATGLSRLTRIRGNGEVGRASGGHDGGLSTARTAYLGTGAGTPTTFVQSGDSVLCDPKASAGALENDFALEEEQRRRFREIRAETRAPRPEGGRTGDGRSGNL</sequence>
<evidence type="ECO:0000313" key="2">
    <source>
        <dbReference type="EMBL" id="GAA1016371.1"/>
    </source>
</evidence>
<comment type="caution">
    <text evidence="2">The sequence shown here is derived from an EMBL/GenBank/DDBJ whole genome shotgun (WGS) entry which is preliminary data.</text>
</comment>
<keyword evidence="3" id="KW-1185">Reference proteome</keyword>
<gene>
    <name evidence="2" type="ORF">GCM10009564_51530</name>
</gene>
<evidence type="ECO:0000313" key="3">
    <source>
        <dbReference type="Proteomes" id="UP001501072"/>
    </source>
</evidence>
<protein>
    <submittedName>
        <fullName evidence="2">Uncharacterized protein</fullName>
    </submittedName>
</protein>
<dbReference type="EMBL" id="BAAAHU010000080">
    <property type="protein sequence ID" value="GAA1016371.1"/>
    <property type="molecule type" value="Genomic_DNA"/>
</dbReference>
<accession>A0ABP4DSJ6</accession>
<feature type="compositionally biased region" description="Basic and acidic residues" evidence="1">
    <location>
        <begin position="83"/>
        <end position="108"/>
    </location>
</feature>
<reference evidence="3" key="1">
    <citation type="journal article" date="2019" name="Int. J. Syst. Evol. Microbiol.">
        <title>The Global Catalogue of Microorganisms (GCM) 10K type strain sequencing project: providing services to taxonomists for standard genome sequencing and annotation.</title>
        <authorList>
            <consortium name="The Broad Institute Genomics Platform"/>
            <consortium name="The Broad Institute Genome Sequencing Center for Infectious Disease"/>
            <person name="Wu L."/>
            <person name="Ma J."/>
        </authorList>
    </citation>
    <scope>NUCLEOTIDE SEQUENCE [LARGE SCALE GENOMIC DNA]</scope>
    <source>
        <strain evidence="3">JCM 11269</strain>
    </source>
</reference>
<dbReference type="Proteomes" id="UP001501072">
    <property type="component" value="Unassembled WGS sequence"/>
</dbReference>
<feature type="region of interest" description="Disordered" evidence="1">
    <location>
        <begin position="83"/>
        <end position="114"/>
    </location>
</feature>
<proteinExistence type="predicted"/>